<name>A0A3B1CAQ9_9ZZZZ</name>
<evidence type="ECO:0000259" key="3">
    <source>
        <dbReference type="Pfam" id="PF08369"/>
    </source>
</evidence>
<dbReference type="EMBL" id="UOGE01000063">
    <property type="protein sequence ID" value="VAX21008.1"/>
    <property type="molecule type" value="Genomic_DNA"/>
</dbReference>
<comment type="similarity">
    <text evidence="1">Belongs to the universal stress protein A family.</text>
</comment>
<dbReference type="SUPFAM" id="SSF52402">
    <property type="entry name" value="Adenine nucleotide alpha hydrolases-like"/>
    <property type="match status" value="2"/>
</dbReference>
<evidence type="ECO:0000259" key="2">
    <source>
        <dbReference type="Pfam" id="PF00582"/>
    </source>
</evidence>
<dbReference type="GO" id="GO:0016491">
    <property type="term" value="F:oxidoreductase activity"/>
    <property type="evidence" value="ECO:0007669"/>
    <property type="project" value="InterPro"/>
</dbReference>
<dbReference type="GO" id="GO:0015979">
    <property type="term" value="P:photosynthesis"/>
    <property type="evidence" value="ECO:0007669"/>
    <property type="project" value="InterPro"/>
</dbReference>
<feature type="domain" description="Light-independent protochlorophyllide reductase subunit B-like C-terminal" evidence="3">
    <location>
        <begin position="345"/>
        <end position="389"/>
    </location>
</feature>
<dbReference type="InterPro" id="IPR006015">
    <property type="entry name" value="Universal_stress_UspA"/>
</dbReference>
<sequence length="394" mass="44177">MYRKILVTLDNSQYSLWGLDWAIDIAQTFKGKLTGSHVYASKLHEDRFVQMEPGLPAKYQEPVELQRQRDIHGELIDQGLQLITDSYLDVFQKRCEKNHLPFERKMMEGKNYNEIVKDVEGSEYDLVALGSRGLGEVKTTQLGSVCERVARRVNVDTLVMKNDSAIKGGHVVVGIDGSEQSFAAMKAAVAMHKNLGCKVTALSVFDPHFHYKAFNSIAGVLSEEAGKKFKFKEQEKLHEEIIDSGLEKIYQDHLDAATAMALKDGVEVESHILEGKPYDAILKWLEGKEIALLLLGKVGVHTDSSLDIGSNAENLLRTAPCNVMLISRREKPSDDLIDAEEEMEWTDEAQEMLNRVPGFVRNMVRGHMEANARKQGAKIITADMMAEARKKIGM</sequence>
<feature type="domain" description="UspA" evidence="2">
    <location>
        <begin position="1"/>
        <end position="161"/>
    </location>
</feature>
<dbReference type="CDD" id="cd00293">
    <property type="entry name" value="USP-like"/>
    <property type="match status" value="2"/>
</dbReference>
<dbReference type="GO" id="GO:0015995">
    <property type="term" value="P:chlorophyll biosynthetic process"/>
    <property type="evidence" value="ECO:0007669"/>
    <property type="project" value="InterPro"/>
</dbReference>
<gene>
    <name evidence="4" type="ORF">MNBD_NITROSPINAE02-474</name>
</gene>
<dbReference type="InterPro" id="IPR042298">
    <property type="entry name" value="P-CP_red_C"/>
</dbReference>
<dbReference type="InterPro" id="IPR006016">
    <property type="entry name" value="UspA"/>
</dbReference>
<feature type="domain" description="UspA" evidence="2">
    <location>
        <begin position="170"/>
        <end position="326"/>
    </location>
</feature>
<dbReference type="InterPro" id="IPR014729">
    <property type="entry name" value="Rossmann-like_a/b/a_fold"/>
</dbReference>
<dbReference type="PANTHER" id="PTHR46268:SF6">
    <property type="entry name" value="UNIVERSAL STRESS PROTEIN UP12"/>
    <property type="match status" value="1"/>
</dbReference>
<reference evidence="4" key="1">
    <citation type="submission" date="2018-06" db="EMBL/GenBank/DDBJ databases">
        <authorList>
            <person name="Zhirakovskaya E."/>
        </authorList>
    </citation>
    <scope>NUCLEOTIDE SEQUENCE</scope>
</reference>
<organism evidence="4">
    <name type="scientific">hydrothermal vent metagenome</name>
    <dbReference type="NCBI Taxonomy" id="652676"/>
    <lineage>
        <taxon>unclassified sequences</taxon>
        <taxon>metagenomes</taxon>
        <taxon>ecological metagenomes</taxon>
    </lineage>
</organism>
<dbReference type="Pfam" id="PF00582">
    <property type="entry name" value="Usp"/>
    <property type="match status" value="2"/>
</dbReference>
<protein>
    <submittedName>
        <fullName evidence="4">Universal stress protein</fullName>
    </submittedName>
</protein>
<accession>A0A3B1CAQ9</accession>
<dbReference type="InterPro" id="IPR013580">
    <property type="entry name" value="LI-POR_suB-like_C"/>
</dbReference>
<evidence type="ECO:0000256" key="1">
    <source>
        <dbReference type="ARBA" id="ARBA00008791"/>
    </source>
</evidence>
<dbReference type="Pfam" id="PF08369">
    <property type="entry name" value="PCP_red"/>
    <property type="match status" value="1"/>
</dbReference>
<dbReference type="Gene3D" id="3.40.50.620">
    <property type="entry name" value="HUPs"/>
    <property type="match status" value="2"/>
</dbReference>
<dbReference type="AlphaFoldDB" id="A0A3B1CAQ9"/>
<proteinExistence type="inferred from homology"/>
<dbReference type="PANTHER" id="PTHR46268">
    <property type="entry name" value="STRESS RESPONSE PROTEIN NHAX"/>
    <property type="match status" value="1"/>
</dbReference>
<dbReference type="PRINTS" id="PR01438">
    <property type="entry name" value="UNVRSLSTRESS"/>
</dbReference>
<evidence type="ECO:0000313" key="4">
    <source>
        <dbReference type="EMBL" id="VAX21008.1"/>
    </source>
</evidence>
<dbReference type="Gene3D" id="1.10.8.550">
    <property type="entry name" value="Proto-chlorophyllide reductase 57 kD subunit B"/>
    <property type="match status" value="1"/>
</dbReference>